<dbReference type="PANTHER" id="PTHR11048:SF28">
    <property type="entry name" value="4-HYDROXYBENZOATE POLYPRENYLTRANSFERASE, MITOCHONDRIAL"/>
    <property type="match status" value="1"/>
</dbReference>
<comment type="similarity">
    <text evidence="4">Belongs to the UbiA prenyltransferase family.</text>
</comment>
<reference evidence="10" key="2">
    <citation type="journal article" date="2023" name="IMA Fungus">
        <title>Comparative genomic study of the Penicillium genus elucidates a diverse pangenome and 15 lateral gene transfer events.</title>
        <authorList>
            <person name="Petersen C."/>
            <person name="Sorensen T."/>
            <person name="Nielsen M.R."/>
            <person name="Sondergaard T.E."/>
            <person name="Sorensen J.L."/>
            <person name="Fitzpatrick D.A."/>
            <person name="Frisvad J.C."/>
            <person name="Nielsen K.L."/>
        </authorList>
    </citation>
    <scope>NUCLEOTIDE SEQUENCE</scope>
    <source>
        <strain evidence="10">IBT 16125</strain>
    </source>
</reference>
<evidence type="ECO:0000313" key="11">
    <source>
        <dbReference type="Proteomes" id="UP001213681"/>
    </source>
</evidence>
<keyword evidence="5" id="KW-0808">Transferase</keyword>
<accession>A0AAD6CAX8</accession>
<evidence type="ECO:0000256" key="5">
    <source>
        <dbReference type="ARBA" id="ARBA00022679"/>
    </source>
</evidence>
<evidence type="ECO:0000256" key="4">
    <source>
        <dbReference type="ARBA" id="ARBA00005985"/>
    </source>
</evidence>
<evidence type="ECO:0000256" key="9">
    <source>
        <dbReference type="SAM" id="Phobius"/>
    </source>
</evidence>
<dbReference type="InterPro" id="IPR039653">
    <property type="entry name" value="Prenyltransferase"/>
</dbReference>
<evidence type="ECO:0000256" key="8">
    <source>
        <dbReference type="ARBA" id="ARBA00023136"/>
    </source>
</evidence>
<organism evidence="10 11">
    <name type="scientific">Penicillium daleae</name>
    <dbReference type="NCBI Taxonomy" id="63821"/>
    <lineage>
        <taxon>Eukaryota</taxon>
        <taxon>Fungi</taxon>
        <taxon>Dikarya</taxon>
        <taxon>Ascomycota</taxon>
        <taxon>Pezizomycotina</taxon>
        <taxon>Eurotiomycetes</taxon>
        <taxon>Eurotiomycetidae</taxon>
        <taxon>Eurotiales</taxon>
        <taxon>Aspergillaceae</taxon>
        <taxon>Penicillium</taxon>
    </lineage>
</organism>
<sequence length="218" mass="23649">MLNKDIGQTQNAEYQPPAGLVSYPPASCLPYAELMRLDRPAGFYALYVPCLFGVFYAAIASFIQASLGMGIDRTVTLLFFCLLARGAACTWNDTVYRDFDKKVARCRVRLIARGDVSLSQAYVWAIVQTLAIIGIDVADDVHAGVKSMAVKFQDSTKLLTSLLACVMTALLAMTGIRILVKLGPMYYVSAVGESAASLAATISMVNLADSRSCGWWFS</sequence>
<dbReference type="GO" id="GO:0005743">
    <property type="term" value="C:mitochondrial inner membrane"/>
    <property type="evidence" value="ECO:0007669"/>
    <property type="project" value="TreeGrafter"/>
</dbReference>
<dbReference type="GO" id="GO:0008412">
    <property type="term" value="F:4-hydroxybenzoate polyprenyltransferase activity"/>
    <property type="evidence" value="ECO:0007669"/>
    <property type="project" value="TreeGrafter"/>
</dbReference>
<name>A0AAD6CAX8_9EURO</name>
<comment type="pathway">
    <text evidence="3">Secondary metabolite biosynthesis.</text>
</comment>
<feature type="transmembrane region" description="Helical" evidence="9">
    <location>
        <begin position="158"/>
        <end position="180"/>
    </location>
</feature>
<dbReference type="PANTHER" id="PTHR11048">
    <property type="entry name" value="PRENYLTRANSFERASES"/>
    <property type="match status" value="1"/>
</dbReference>
<protein>
    <submittedName>
        <fullName evidence="10">UbiA prenyltransferase family-domain-containing protein</fullName>
    </submittedName>
</protein>
<gene>
    <name evidence="10" type="ORF">N7458_005583</name>
</gene>
<evidence type="ECO:0000256" key="1">
    <source>
        <dbReference type="ARBA" id="ARBA00001946"/>
    </source>
</evidence>
<dbReference type="RefSeq" id="XP_056767583.1">
    <property type="nucleotide sequence ID" value="XM_056908965.1"/>
</dbReference>
<keyword evidence="11" id="KW-1185">Reference proteome</keyword>
<keyword evidence="8 9" id="KW-0472">Membrane</keyword>
<dbReference type="AlphaFoldDB" id="A0AAD6CAX8"/>
<feature type="transmembrane region" description="Helical" evidence="9">
    <location>
        <begin position="44"/>
        <end position="63"/>
    </location>
</feature>
<keyword evidence="7 9" id="KW-1133">Transmembrane helix</keyword>
<dbReference type="Proteomes" id="UP001213681">
    <property type="component" value="Unassembled WGS sequence"/>
</dbReference>
<reference evidence="10" key="1">
    <citation type="submission" date="2022-12" db="EMBL/GenBank/DDBJ databases">
        <authorList>
            <person name="Petersen C."/>
        </authorList>
    </citation>
    <scope>NUCLEOTIDE SEQUENCE</scope>
    <source>
        <strain evidence="10">IBT 16125</strain>
    </source>
</reference>
<dbReference type="GO" id="GO:0006744">
    <property type="term" value="P:ubiquinone biosynthetic process"/>
    <property type="evidence" value="ECO:0007669"/>
    <property type="project" value="TreeGrafter"/>
</dbReference>
<evidence type="ECO:0000313" key="10">
    <source>
        <dbReference type="EMBL" id="KAJ5454627.1"/>
    </source>
</evidence>
<comment type="cofactor">
    <cofactor evidence="1">
        <name>Mg(2+)</name>
        <dbReference type="ChEBI" id="CHEBI:18420"/>
    </cofactor>
</comment>
<evidence type="ECO:0000256" key="2">
    <source>
        <dbReference type="ARBA" id="ARBA00004141"/>
    </source>
</evidence>
<feature type="transmembrane region" description="Helical" evidence="9">
    <location>
        <begin position="75"/>
        <end position="95"/>
    </location>
</feature>
<comment type="subcellular location">
    <subcellularLocation>
        <location evidence="2">Membrane</location>
        <topology evidence="2">Multi-pass membrane protein</topology>
    </subcellularLocation>
</comment>
<comment type="caution">
    <text evidence="10">The sequence shown here is derived from an EMBL/GenBank/DDBJ whole genome shotgun (WGS) entry which is preliminary data.</text>
</comment>
<keyword evidence="6 9" id="KW-0812">Transmembrane</keyword>
<proteinExistence type="inferred from homology"/>
<dbReference type="InterPro" id="IPR000537">
    <property type="entry name" value="UbiA_prenyltransferase"/>
</dbReference>
<dbReference type="GeneID" id="81599208"/>
<dbReference type="InterPro" id="IPR044878">
    <property type="entry name" value="UbiA_sf"/>
</dbReference>
<dbReference type="Gene3D" id="1.10.357.140">
    <property type="entry name" value="UbiA prenyltransferase"/>
    <property type="match status" value="1"/>
</dbReference>
<feature type="transmembrane region" description="Helical" evidence="9">
    <location>
        <begin position="116"/>
        <end position="138"/>
    </location>
</feature>
<evidence type="ECO:0000256" key="6">
    <source>
        <dbReference type="ARBA" id="ARBA00022692"/>
    </source>
</evidence>
<dbReference type="Pfam" id="PF01040">
    <property type="entry name" value="UbiA"/>
    <property type="match status" value="1"/>
</dbReference>
<dbReference type="EMBL" id="JAPVEA010000005">
    <property type="protein sequence ID" value="KAJ5454627.1"/>
    <property type="molecule type" value="Genomic_DNA"/>
</dbReference>
<evidence type="ECO:0000256" key="3">
    <source>
        <dbReference type="ARBA" id="ARBA00005179"/>
    </source>
</evidence>
<evidence type="ECO:0000256" key="7">
    <source>
        <dbReference type="ARBA" id="ARBA00022989"/>
    </source>
</evidence>